<reference evidence="2 3" key="1">
    <citation type="submission" date="2019-08" db="EMBL/GenBank/DDBJ databases">
        <title>Genomes of Antarctic Bizionia species.</title>
        <authorList>
            <person name="Bowman J.P."/>
        </authorList>
    </citation>
    <scope>NUCLEOTIDE SEQUENCE [LARGE SCALE GENOMIC DNA]</scope>
    <source>
        <strain evidence="2 3">ADA-4</strain>
    </source>
</reference>
<protein>
    <recommendedName>
        <fullName evidence="4">Outer membrane beta-barrel protein</fullName>
    </recommendedName>
</protein>
<keyword evidence="3" id="KW-1185">Reference proteome</keyword>
<evidence type="ECO:0008006" key="4">
    <source>
        <dbReference type="Google" id="ProtNLM"/>
    </source>
</evidence>
<gene>
    <name evidence="2" type="ORF">ES674_05280</name>
</gene>
<evidence type="ECO:0000313" key="2">
    <source>
        <dbReference type="EMBL" id="TYB79188.1"/>
    </source>
</evidence>
<accession>A0A5D0RER1</accession>
<feature type="chain" id="PRO_5022707069" description="Outer membrane beta-barrel protein" evidence="1">
    <location>
        <begin position="20"/>
        <end position="437"/>
    </location>
</feature>
<sequence length="437" mass="48473">MIKKLVVVFIAVFAIKSYAQEGTASPYSFYGIGSLKFKGTVENRSMGGLSIYTDSIHLNLRNPASYGSANLAVYGNENRPVTFSVAGSHSRLKLKSDSGEDNLKSSTFDYISMALPLGRLGVGIGLIPYTSVGYKLETRNNDMSLNERFRGEGGVNRTYLSAGYYINKNFSVGVDLNYNFGNILNNTIVFDYDTNDNTLLQYQSRETNRSDLTGVSLNFGLTYQTMITDNLELKSGFTYTPETSLKSKNKRAFSSIIFNPETGQELLVDTIDADLAASGLDETDFILPAKYSFGAGIGQPRIWFVGAEYTFQNTKDFKNELYGDAGVDYSNSSTIALGGFFIPKYNSFSSYYKRVVYRAGLRYESSGLNINNTSIDEFGISFGVGLPVGADFFSNANLGIEYGKRGTTNNNLIQENFLNFSLSLSLNDRWFQKKRYD</sequence>
<organism evidence="2 3">
    <name type="scientific">Bizionia myxarmorum</name>
    <dbReference type="NCBI Taxonomy" id="291186"/>
    <lineage>
        <taxon>Bacteria</taxon>
        <taxon>Pseudomonadati</taxon>
        <taxon>Bacteroidota</taxon>
        <taxon>Flavobacteriia</taxon>
        <taxon>Flavobacteriales</taxon>
        <taxon>Flavobacteriaceae</taxon>
        <taxon>Bizionia</taxon>
    </lineage>
</organism>
<dbReference type="AlphaFoldDB" id="A0A5D0RER1"/>
<keyword evidence="1" id="KW-0732">Signal</keyword>
<name>A0A5D0RER1_9FLAO</name>
<dbReference type="Gene3D" id="2.40.160.60">
    <property type="entry name" value="Outer membrane protein transport protein (OMPP1/FadL/TodX)"/>
    <property type="match status" value="1"/>
</dbReference>
<dbReference type="RefSeq" id="WP_148402925.1">
    <property type="nucleotide sequence ID" value="NZ_VSKK01000001.1"/>
</dbReference>
<evidence type="ECO:0000256" key="1">
    <source>
        <dbReference type="SAM" id="SignalP"/>
    </source>
</evidence>
<feature type="signal peptide" evidence="1">
    <location>
        <begin position="1"/>
        <end position="19"/>
    </location>
</feature>
<dbReference type="OrthoDB" id="1491239at2"/>
<comment type="caution">
    <text evidence="2">The sequence shown here is derived from an EMBL/GenBank/DDBJ whole genome shotgun (WGS) entry which is preliminary data.</text>
</comment>
<evidence type="ECO:0000313" key="3">
    <source>
        <dbReference type="Proteomes" id="UP000323720"/>
    </source>
</evidence>
<dbReference type="Proteomes" id="UP000323720">
    <property type="component" value="Unassembled WGS sequence"/>
</dbReference>
<dbReference type="EMBL" id="VSKK01000001">
    <property type="protein sequence ID" value="TYB79188.1"/>
    <property type="molecule type" value="Genomic_DNA"/>
</dbReference>
<proteinExistence type="predicted"/>